<proteinExistence type="predicted"/>
<dbReference type="Proteomes" id="UP000708208">
    <property type="component" value="Unassembled WGS sequence"/>
</dbReference>
<protein>
    <submittedName>
        <fullName evidence="1">Uncharacterized protein</fullName>
    </submittedName>
</protein>
<reference evidence="1" key="1">
    <citation type="submission" date="2021-06" db="EMBL/GenBank/DDBJ databases">
        <authorList>
            <person name="Hodson N. C."/>
            <person name="Mongue J. A."/>
            <person name="Jaron S. K."/>
        </authorList>
    </citation>
    <scope>NUCLEOTIDE SEQUENCE</scope>
</reference>
<dbReference type="EMBL" id="CAJVCH010030136">
    <property type="protein sequence ID" value="CAG7708660.1"/>
    <property type="molecule type" value="Genomic_DNA"/>
</dbReference>
<accession>A0A8J2NMK0</accession>
<keyword evidence="2" id="KW-1185">Reference proteome</keyword>
<gene>
    <name evidence="1" type="ORF">AFUS01_LOCUS4779</name>
</gene>
<sequence>CSILTFSEIVFKQFLRY</sequence>
<name>A0A8J2NMK0_9HEXA</name>
<dbReference type="AlphaFoldDB" id="A0A8J2NMK0"/>
<evidence type="ECO:0000313" key="1">
    <source>
        <dbReference type="EMBL" id="CAG7708660.1"/>
    </source>
</evidence>
<organism evidence="1 2">
    <name type="scientific">Allacma fusca</name>
    <dbReference type="NCBI Taxonomy" id="39272"/>
    <lineage>
        <taxon>Eukaryota</taxon>
        <taxon>Metazoa</taxon>
        <taxon>Ecdysozoa</taxon>
        <taxon>Arthropoda</taxon>
        <taxon>Hexapoda</taxon>
        <taxon>Collembola</taxon>
        <taxon>Symphypleona</taxon>
        <taxon>Sminthuridae</taxon>
        <taxon>Allacma</taxon>
    </lineage>
</organism>
<feature type="non-terminal residue" evidence="1">
    <location>
        <position position="1"/>
    </location>
</feature>
<evidence type="ECO:0000313" key="2">
    <source>
        <dbReference type="Proteomes" id="UP000708208"/>
    </source>
</evidence>
<comment type="caution">
    <text evidence="1">The sequence shown here is derived from an EMBL/GenBank/DDBJ whole genome shotgun (WGS) entry which is preliminary data.</text>
</comment>